<feature type="signal peptide" evidence="1">
    <location>
        <begin position="1"/>
        <end position="15"/>
    </location>
</feature>
<keyword evidence="3" id="KW-1185">Reference proteome</keyword>
<proteinExistence type="predicted"/>
<name>A0A061GI19_THECC</name>
<evidence type="ECO:0000313" key="2">
    <source>
        <dbReference type="EMBL" id="EOY28812.1"/>
    </source>
</evidence>
<evidence type="ECO:0000256" key="1">
    <source>
        <dbReference type="SAM" id="SignalP"/>
    </source>
</evidence>
<evidence type="ECO:0000313" key="3">
    <source>
        <dbReference type="Proteomes" id="UP000026915"/>
    </source>
</evidence>
<reference evidence="2 3" key="1">
    <citation type="journal article" date="2013" name="Genome Biol.">
        <title>The genome sequence of the most widely cultivated cacao type and its use to identify candidate genes regulating pod color.</title>
        <authorList>
            <person name="Motamayor J.C."/>
            <person name="Mockaitis K."/>
            <person name="Schmutz J."/>
            <person name="Haiminen N."/>
            <person name="Iii D.L."/>
            <person name="Cornejo O."/>
            <person name="Findley S.D."/>
            <person name="Zheng P."/>
            <person name="Utro F."/>
            <person name="Royaert S."/>
            <person name="Saski C."/>
            <person name="Jenkins J."/>
            <person name="Podicheti R."/>
            <person name="Zhao M."/>
            <person name="Scheffler B.E."/>
            <person name="Stack J.C."/>
            <person name="Feltus F.A."/>
            <person name="Mustiga G.M."/>
            <person name="Amores F."/>
            <person name="Phillips W."/>
            <person name="Marelli J.P."/>
            <person name="May G.D."/>
            <person name="Shapiro H."/>
            <person name="Ma J."/>
            <person name="Bustamante C.D."/>
            <person name="Schnell R.J."/>
            <person name="Main D."/>
            <person name="Gilbert D."/>
            <person name="Parida L."/>
            <person name="Kuhn D.N."/>
        </authorList>
    </citation>
    <scope>NUCLEOTIDE SEQUENCE [LARGE SCALE GENOMIC DNA]</scope>
    <source>
        <strain evidence="3">cv. Matina 1-6</strain>
    </source>
</reference>
<sequence>MLMSLSLHFVGGLMAVDVDVEVCGFLSHSELCEICELARLRGGTSLPYLTTLKVCELAKQAGLIQGQVQKECHGST</sequence>
<dbReference type="InParanoid" id="A0A061GI19"/>
<organism evidence="2 3">
    <name type="scientific">Theobroma cacao</name>
    <name type="common">Cacao</name>
    <name type="synonym">Cocoa</name>
    <dbReference type="NCBI Taxonomy" id="3641"/>
    <lineage>
        <taxon>Eukaryota</taxon>
        <taxon>Viridiplantae</taxon>
        <taxon>Streptophyta</taxon>
        <taxon>Embryophyta</taxon>
        <taxon>Tracheophyta</taxon>
        <taxon>Spermatophyta</taxon>
        <taxon>Magnoliopsida</taxon>
        <taxon>eudicotyledons</taxon>
        <taxon>Gunneridae</taxon>
        <taxon>Pentapetalae</taxon>
        <taxon>rosids</taxon>
        <taxon>malvids</taxon>
        <taxon>Malvales</taxon>
        <taxon>Malvaceae</taxon>
        <taxon>Byttnerioideae</taxon>
        <taxon>Theobroma</taxon>
    </lineage>
</organism>
<dbReference type="Gramene" id="EOY28812">
    <property type="protein sequence ID" value="EOY28812"/>
    <property type="gene ID" value="TCM_030306"/>
</dbReference>
<dbReference type="EMBL" id="CM001884">
    <property type="protein sequence ID" value="EOY28812.1"/>
    <property type="molecule type" value="Genomic_DNA"/>
</dbReference>
<keyword evidence="1" id="KW-0732">Signal</keyword>
<accession>A0A061GI19</accession>
<feature type="chain" id="PRO_5012972076" evidence="1">
    <location>
        <begin position="16"/>
        <end position="76"/>
    </location>
</feature>
<dbReference type="Proteomes" id="UP000026915">
    <property type="component" value="Chromosome 6"/>
</dbReference>
<gene>
    <name evidence="2" type="ORF">TCM_030306</name>
</gene>
<dbReference type="HOGENOM" id="CLU_2659516_0_0_1"/>
<protein>
    <submittedName>
        <fullName evidence="2">Uncharacterized protein</fullName>
    </submittedName>
</protein>
<dbReference type="AlphaFoldDB" id="A0A061GI19"/>